<dbReference type="EMBL" id="CM001436">
    <property type="protein sequence ID" value="EHQ35658.1"/>
    <property type="molecule type" value="Genomic_DNA"/>
</dbReference>
<reference evidence="2 3" key="1">
    <citation type="submission" date="2011-10" db="EMBL/GenBank/DDBJ databases">
        <title>The Improved High-Quality Draft genome of Methanoplanus limicola DSM 2279.</title>
        <authorList>
            <consortium name="US DOE Joint Genome Institute (JGI-PGF)"/>
            <person name="Lucas S."/>
            <person name="Copeland A."/>
            <person name="Lapidus A."/>
            <person name="Glavina del Rio T."/>
            <person name="Dalin E."/>
            <person name="Tice H."/>
            <person name="Bruce D."/>
            <person name="Goodwin L."/>
            <person name="Pitluck S."/>
            <person name="Peters L."/>
            <person name="Mikhailova N."/>
            <person name="Lu M."/>
            <person name="Kyrpides N."/>
            <person name="Mavromatis K."/>
            <person name="Ivanova N."/>
            <person name="Markowitz V."/>
            <person name="Cheng J.-F."/>
            <person name="Hugenholtz P."/>
            <person name="Woyke T."/>
            <person name="Wu D."/>
            <person name="Wirth R."/>
            <person name="Brambilla E.-M."/>
            <person name="Klenk H.-P."/>
            <person name="Eisen J.A."/>
        </authorList>
    </citation>
    <scope>NUCLEOTIDE SEQUENCE [LARGE SCALE GENOMIC DNA]</scope>
    <source>
        <strain evidence="2 3">DSM 2279</strain>
    </source>
</reference>
<dbReference type="InParanoid" id="H1Z3Q9"/>
<name>H1Z3Q9_9EURY</name>
<gene>
    <name evidence="2" type="ORF">Metlim_1557</name>
</gene>
<keyword evidence="3" id="KW-1185">Reference proteome</keyword>
<feature type="transmembrane region" description="Helical" evidence="1">
    <location>
        <begin position="96"/>
        <end position="114"/>
    </location>
</feature>
<dbReference type="OrthoDB" id="114326at2157"/>
<dbReference type="HOGENOM" id="CLU_2103359_0_0_2"/>
<keyword evidence="1" id="KW-0472">Membrane</keyword>
<proteinExistence type="predicted"/>
<dbReference type="STRING" id="937775.Metlim_1557"/>
<sequence length="117" mass="13388">MVLPETLYTEYGAWSPLYWIIGFIVALIISWIFLLMGESDYKSYTEQVKPYLSGNAEPDKGDVHIRAGNMYWGFTKALKRYYDILIPVHTGILTDYILWFLGAMALIMVIILGGDLL</sequence>
<keyword evidence="1" id="KW-1133">Transmembrane helix</keyword>
<keyword evidence="1" id="KW-0812">Transmembrane</keyword>
<evidence type="ECO:0000313" key="3">
    <source>
        <dbReference type="Proteomes" id="UP000005741"/>
    </source>
</evidence>
<organism evidence="2 3">
    <name type="scientific">Methanoplanus limicola DSM 2279</name>
    <dbReference type="NCBI Taxonomy" id="937775"/>
    <lineage>
        <taxon>Archaea</taxon>
        <taxon>Methanobacteriati</taxon>
        <taxon>Methanobacteriota</taxon>
        <taxon>Stenosarchaea group</taxon>
        <taxon>Methanomicrobia</taxon>
        <taxon>Methanomicrobiales</taxon>
        <taxon>Methanomicrobiaceae</taxon>
        <taxon>Methanoplanus</taxon>
    </lineage>
</organism>
<protein>
    <submittedName>
        <fullName evidence="2">Membrane bound hydrogenase subunit MbhI</fullName>
    </submittedName>
</protein>
<evidence type="ECO:0000256" key="1">
    <source>
        <dbReference type="SAM" id="Phobius"/>
    </source>
</evidence>
<accession>H1Z3Q9</accession>
<feature type="transmembrane region" description="Helical" evidence="1">
    <location>
        <begin position="17"/>
        <end position="36"/>
    </location>
</feature>
<dbReference type="AlphaFoldDB" id="H1Z3Q9"/>
<evidence type="ECO:0000313" key="2">
    <source>
        <dbReference type="EMBL" id="EHQ35658.1"/>
    </source>
</evidence>
<dbReference type="Proteomes" id="UP000005741">
    <property type="component" value="Chromosome"/>
</dbReference>